<keyword evidence="10 23" id="KW-0732">Signal</keyword>
<dbReference type="Gene3D" id="1.10.510.10">
    <property type="entry name" value="Transferase(Phosphotransferase) domain 1"/>
    <property type="match status" value="1"/>
</dbReference>
<keyword evidence="18" id="KW-0325">Glycoprotein</keyword>
<evidence type="ECO:0000256" key="7">
    <source>
        <dbReference type="ARBA" id="ARBA00022614"/>
    </source>
</evidence>
<dbReference type="FunFam" id="1.10.510.10:FF:000358">
    <property type="entry name" value="Putative leucine-rich repeat receptor-like serine/threonine-protein kinase"/>
    <property type="match status" value="1"/>
</dbReference>
<evidence type="ECO:0000256" key="6">
    <source>
        <dbReference type="ARBA" id="ARBA00022553"/>
    </source>
</evidence>
<evidence type="ECO:0000256" key="1">
    <source>
        <dbReference type="ARBA" id="ARBA00004251"/>
    </source>
</evidence>
<dbReference type="SUPFAM" id="SSF56112">
    <property type="entry name" value="Protein kinase-like (PK-like)"/>
    <property type="match status" value="1"/>
</dbReference>
<dbReference type="Gramene" id="AET2Gv21238400.5">
    <property type="protein sequence ID" value="AET2Gv21238400.5"/>
    <property type="gene ID" value="AET2Gv21238400"/>
</dbReference>
<dbReference type="InterPro" id="IPR001611">
    <property type="entry name" value="Leu-rich_rpt"/>
</dbReference>
<keyword evidence="6" id="KW-0597">Phosphoprotein</keyword>
<comment type="subcellular location">
    <subcellularLocation>
        <location evidence="1">Cell membrane</location>
        <topology evidence="1">Single-pass type I membrane protein</topology>
    </subcellularLocation>
</comment>
<keyword evidence="7" id="KW-0433">Leucine-rich repeat</keyword>
<dbReference type="InterPro" id="IPR013210">
    <property type="entry name" value="LRR_N_plant-typ"/>
</dbReference>
<dbReference type="FunFam" id="3.80.10.10:FF:000470">
    <property type="entry name" value="LRR receptor-like serine/threonine-protein kinase RPK2"/>
    <property type="match status" value="1"/>
</dbReference>
<dbReference type="Pfam" id="PF00560">
    <property type="entry name" value="LRR_1"/>
    <property type="match status" value="2"/>
</dbReference>
<reference evidence="25" key="5">
    <citation type="journal article" date="2021" name="G3 (Bethesda)">
        <title>Aegilops tauschii genome assembly Aet v5.0 features greater sequence contiguity and improved annotation.</title>
        <authorList>
            <person name="Wang L."/>
            <person name="Zhu T."/>
            <person name="Rodriguez J.C."/>
            <person name="Deal K.R."/>
            <person name="Dubcovsky J."/>
            <person name="McGuire P.E."/>
            <person name="Lux T."/>
            <person name="Spannagl M."/>
            <person name="Mayer K.F.X."/>
            <person name="Baldrich P."/>
            <person name="Meyers B.C."/>
            <person name="Huo N."/>
            <person name="Gu Y.Q."/>
            <person name="Zhou H."/>
            <person name="Devos K.M."/>
            <person name="Bennetzen J.L."/>
            <person name="Unver T."/>
            <person name="Budak H."/>
            <person name="Gulick P.J."/>
            <person name="Galiba G."/>
            <person name="Kalapos B."/>
            <person name="Nelson D.R."/>
            <person name="Li P."/>
            <person name="You F.M."/>
            <person name="Luo M.C."/>
            <person name="Dvorak J."/>
        </authorList>
    </citation>
    <scope>NUCLEOTIDE SEQUENCE [LARGE SCALE GENOMIC DNA]</scope>
    <source>
        <strain evidence="25">cv. AL8/78</strain>
    </source>
</reference>
<keyword evidence="14 21" id="KW-0067">ATP-binding</keyword>
<feature type="binding site" evidence="21">
    <location>
        <position position="593"/>
    </location>
    <ligand>
        <name>ATP</name>
        <dbReference type="ChEBI" id="CHEBI:30616"/>
    </ligand>
</feature>
<evidence type="ECO:0000256" key="22">
    <source>
        <dbReference type="SAM" id="Phobius"/>
    </source>
</evidence>
<evidence type="ECO:0000256" key="9">
    <source>
        <dbReference type="ARBA" id="ARBA00022692"/>
    </source>
</evidence>
<dbReference type="PANTHER" id="PTHR27008:SF497">
    <property type="entry name" value="OS11G0695000 PROTEIN"/>
    <property type="match status" value="1"/>
</dbReference>
<evidence type="ECO:0000256" key="12">
    <source>
        <dbReference type="ARBA" id="ARBA00022741"/>
    </source>
</evidence>
<evidence type="ECO:0000256" key="13">
    <source>
        <dbReference type="ARBA" id="ARBA00022777"/>
    </source>
</evidence>
<dbReference type="EnsemblPlants" id="AET2Gv21238400.5">
    <property type="protein sequence ID" value="AET2Gv21238400.5"/>
    <property type="gene ID" value="AET2Gv21238400"/>
</dbReference>
<dbReference type="SMART" id="SM00369">
    <property type="entry name" value="LRR_TYP"/>
    <property type="match status" value="6"/>
</dbReference>
<evidence type="ECO:0000313" key="26">
    <source>
        <dbReference type="Proteomes" id="UP000015105"/>
    </source>
</evidence>
<evidence type="ECO:0000256" key="16">
    <source>
        <dbReference type="ARBA" id="ARBA00023136"/>
    </source>
</evidence>
<evidence type="ECO:0000256" key="3">
    <source>
        <dbReference type="ARBA" id="ARBA00012513"/>
    </source>
</evidence>
<evidence type="ECO:0000256" key="17">
    <source>
        <dbReference type="ARBA" id="ARBA00023170"/>
    </source>
</evidence>
<evidence type="ECO:0000256" key="8">
    <source>
        <dbReference type="ARBA" id="ARBA00022679"/>
    </source>
</evidence>
<proteinExistence type="inferred from homology"/>
<keyword evidence="12 21" id="KW-0547">Nucleotide-binding</keyword>
<keyword evidence="11" id="KW-0677">Repeat</keyword>
<keyword evidence="9 22" id="KW-0812">Transmembrane</keyword>
<dbReference type="Pfam" id="PF08263">
    <property type="entry name" value="LRRNT_2"/>
    <property type="match status" value="1"/>
</dbReference>
<dbReference type="Pfam" id="PF00069">
    <property type="entry name" value="Pkinase"/>
    <property type="match status" value="1"/>
</dbReference>
<protein>
    <recommendedName>
        <fullName evidence="3">non-specific serine/threonine protein kinase</fullName>
        <ecNumber evidence="3">2.7.11.1</ecNumber>
    </recommendedName>
</protein>
<reference evidence="26" key="1">
    <citation type="journal article" date="2014" name="Science">
        <title>Ancient hybridizations among the ancestral genomes of bread wheat.</title>
        <authorList>
            <consortium name="International Wheat Genome Sequencing Consortium,"/>
            <person name="Marcussen T."/>
            <person name="Sandve S.R."/>
            <person name="Heier L."/>
            <person name="Spannagl M."/>
            <person name="Pfeifer M."/>
            <person name="Jakobsen K.S."/>
            <person name="Wulff B.B."/>
            <person name="Steuernagel B."/>
            <person name="Mayer K.F."/>
            <person name="Olsen O.A."/>
        </authorList>
    </citation>
    <scope>NUCLEOTIDE SEQUENCE [LARGE SCALE GENOMIC DNA]</scope>
    <source>
        <strain evidence="26">cv. AL8/78</strain>
    </source>
</reference>
<comment type="catalytic activity">
    <reaction evidence="19">
        <text>L-threonyl-[protein] + ATP = O-phospho-L-threonyl-[protein] + ADP + H(+)</text>
        <dbReference type="Rhea" id="RHEA:46608"/>
        <dbReference type="Rhea" id="RHEA-COMP:11060"/>
        <dbReference type="Rhea" id="RHEA-COMP:11605"/>
        <dbReference type="ChEBI" id="CHEBI:15378"/>
        <dbReference type="ChEBI" id="CHEBI:30013"/>
        <dbReference type="ChEBI" id="CHEBI:30616"/>
        <dbReference type="ChEBI" id="CHEBI:61977"/>
        <dbReference type="ChEBI" id="CHEBI:456216"/>
        <dbReference type="EC" id="2.7.11.1"/>
    </reaction>
</comment>
<sequence>SSARIPLIIVLVLVLSAVRASSSSSSSANGTGSDADLAALLAFKAQLSDPAGILANSWVANRSFCHWAGVTCSRRRRRVTALSLPDTSLLGSLAPHVGNLSFLSVLNLTNTGLIGSIPPELGRLRRLRYLSLYWNSLSNDIPRVLGNLTRLEFLHLGHNQLSGQIPCDLLLYMQNLRKFTLQTNYLSGPIPPYMFNNTPSLRYIRLGNNSLSGPIPNNIASLSKLELLTLQVNQLSGMVPQAMYNMSRLRVMLLPSNNLTGQIPDNRSFSLPMLTKISLTANKFSGRFPSGLASCQYLEILSLSTNCFMDVVPTWLAKLPHLQRISLGSNNLVGSIPSELSNLTNLPFLELSNANLKGEIPPQVGLMQELSYLNFEKNQLTGTIPPSLGNLSKLSYLYLDTNHFSGQVPTTLGRIATLKRLLLSKNKLEGNTDFLLALSNCRQLQDLVIPNNYFTGTLPLDGQIPEGGVFLNLTLQSLIGNVGLCGAPRIGFPPCLDKSHSSNKHLLKFQILIVIITFGGIAICLYLCIKKELKKREVKDYVDPTDGICNKIVSYHELLRATNNFSEDNILGSGSFGKVFKGQLSSGLVVAIKVLDMQLDQAIRSFDAECRVLRMVRHRNLIRILNTCSNLDFRALILQYMPNGSLETLIYQSHSTMHLGFLERLGILLDVSMAMAYLHHEHHEVILHCDLKPSNVLFDEDMTAHVADFGIARLLQGDDNSMTYASMPGTVGYMAPEYGSLGKASRKSDIFSFGIMLLEVFTGRRPTDAMFVGELSLRRWVCQAFPSELVHVVDERLLQGPSSSCNLADGFLVPVLELGLLCSSDLPDQRTTTMSDVVVRLKKIKVEYIKSTPAMPGSAAQ</sequence>
<reference evidence="25" key="4">
    <citation type="submission" date="2019-03" db="UniProtKB">
        <authorList>
            <consortium name="EnsemblPlants"/>
        </authorList>
    </citation>
    <scope>IDENTIFICATION</scope>
</reference>
<name>A0A453DH11_AEGTS</name>
<organism evidence="25 26">
    <name type="scientific">Aegilops tauschii subsp. strangulata</name>
    <name type="common">Goatgrass</name>
    <dbReference type="NCBI Taxonomy" id="200361"/>
    <lineage>
        <taxon>Eukaryota</taxon>
        <taxon>Viridiplantae</taxon>
        <taxon>Streptophyta</taxon>
        <taxon>Embryophyta</taxon>
        <taxon>Tracheophyta</taxon>
        <taxon>Spermatophyta</taxon>
        <taxon>Magnoliopsida</taxon>
        <taxon>Liliopsida</taxon>
        <taxon>Poales</taxon>
        <taxon>Poaceae</taxon>
        <taxon>BOP clade</taxon>
        <taxon>Pooideae</taxon>
        <taxon>Triticodae</taxon>
        <taxon>Triticeae</taxon>
        <taxon>Triticinae</taxon>
        <taxon>Aegilops</taxon>
    </lineage>
</organism>
<feature type="domain" description="Protein kinase" evidence="24">
    <location>
        <begin position="565"/>
        <end position="816"/>
    </location>
</feature>
<dbReference type="FunFam" id="3.30.200.20:FF:000661">
    <property type="entry name" value="Serine-threonine protein kinase plant-type"/>
    <property type="match status" value="1"/>
</dbReference>
<dbReference type="Gene3D" id="3.30.200.20">
    <property type="entry name" value="Phosphorylase Kinase, domain 1"/>
    <property type="match status" value="1"/>
</dbReference>
<dbReference type="GO" id="GO:0005886">
    <property type="term" value="C:plasma membrane"/>
    <property type="evidence" value="ECO:0007669"/>
    <property type="project" value="UniProtKB-SubCell"/>
</dbReference>
<evidence type="ECO:0000256" key="11">
    <source>
        <dbReference type="ARBA" id="ARBA00022737"/>
    </source>
</evidence>
<keyword evidence="5" id="KW-0723">Serine/threonine-protein kinase</keyword>
<keyword evidence="16 22" id="KW-0472">Membrane</keyword>
<dbReference type="PROSITE" id="PS00107">
    <property type="entry name" value="PROTEIN_KINASE_ATP"/>
    <property type="match status" value="1"/>
</dbReference>
<evidence type="ECO:0000256" key="18">
    <source>
        <dbReference type="ARBA" id="ARBA00023180"/>
    </source>
</evidence>
<feature type="signal peptide" evidence="23">
    <location>
        <begin position="1"/>
        <end position="20"/>
    </location>
</feature>
<accession>A0A453DH11</accession>
<dbReference type="GO" id="GO:0005524">
    <property type="term" value="F:ATP binding"/>
    <property type="evidence" value="ECO:0007669"/>
    <property type="project" value="UniProtKB-UniRule"/>
</dbReference>
<evidence type="ECO:0000256" key="23">
    <source>
        <dbReference type="SAM" id="SignalP"/>
    </source>
</evidence>
<dbReference type="InterPro" id="IPR003591">
    <property type="entry name" value="Leu-rich_rpt_typical-subtyp"/>
</dbReference>
<dbReference type="FunFam" id="3.80.10.10:FF:000101">
    <property type="entry name" value="LRR receptor-like serine/threonine-protein kinase ERECTA"/>
    <property type="match status" value="1"/>
</dbReference>
<keyword evidence="15 22" id="KW-1133">Transmembrane helix</keyword>
<dbReference type="Gene3D" id="3.80.10.10">
    <property type="entry name" value="Ribonuclease Inhibitor"/>
    <property type="match status" value="2"/>
</dbReference>
<evidence type="ECO:0000256" key="10">
    <source>
        <dbReference type="ARBA" id="ARBA00022729"/>
    </source>
</evidence>
<evidence type="ECO:0000256" key="20">
    <source>
        <dbReference type="ARBA" id="ARBA00048679"/>
    </source>
</evidence>
<dbReference type="InterPro" id="IPR008271">
    <property type="entry name" value="Ser/Thr_kinase_AS"/>
</dbReference>
<dbReference type="InterPro" id="IPR000719">
    <property type="entry name" value="Prot_kinase_dom"/>
</dbReference>
<evidence type="ECO:0000256" key="4">
    <source>
        <dbReference type="ARBA" id="ARBA00022475"/>
    </source>
</evidence>
<evidence type="ECO:0000256" key="19">
    <source>
        <dbReference type="ARBA" id="ARBA00047899"/>
    </source>
</evidence>
<dbReference type="InterPro" id="IPR055414">
    <property type="entry name" value="LRR_R13L4/SHOC2-like"/>
</dbReference>
<dbReference type="Pfam" id="PF23598">
    <property type="entry name" value="LRR_14"/>
    <property type="match status" value="1"/>
</dbReference>
<comment type="catalytic activity">
    <reaction evidence="20">
        <text>L-seryl-[protein] + ATP = O-phospho-L-seryl-[protein] + ADP + H(+)</text>
        <dbReference type="Rhea" id="RHEA:17989"/>
        <dbReference type="Rhea" id="RHEA-COMP:9863"/>
        <dbReference type="Rhea" id="RHEA-COMP:11604"/>
        <dbReference type="ChEBI" id="CHEBI:15378"/>
        <dbReference type="ChEBI" id="CHEBI:29999"/>
        <dbReference type="ChEBI" id="CHEBI:30616"/>
        <dbReference type="ChEBI" id="CHEBI:83421"/>
        <dbReference type="ChEBI" id="CHEBI:456216"/>
        <dbReference type="EC" id="2.7.11.1"/>
    </reaction>
</comment>
<dbReference type="SMART" id="SM00220">
    <property type="entry name" value="S_TKc"/>
    <property type="match status" value="1"/>
</dbReference>
<comment type="similarity">
    <text evidence="2">Belongs to the protein kinase superfamily. Ser/Thr protein kinase family.</text>
</comment>
<dbReference type="Proteomes" id="UP000015105">
    <property type="component" value="Chromosome 2D"/>
</dbReference>
<dbReference type="PROSITE" id="PS50011">
    <property type="entry name" value="PROTEIN_KINASE_DOM"/>
    <property type="match status" value="1"/>
</dbReference>
<dbReference type="InterPro" id="IPR011009">
    <property type="entry name" value="Kinase-like_dom_sf"/>
</dbReference>
<evidence type="ECO:0000256" key="15">
    <source>
        <dbReference type="ARBA" id="ARBA00022989"/>
    </source>
</evidence>
<dbReference type="SUPFAM" id="SSF52058">
    <property type="entry name" value="L domain-like"/>
    <property type="match status" value="2"/>
</dbReference>
<keyword evidence="17" id="KW-0675">Receptor</keyword>
<evidence type="ECO:0000259" key="24">
    <source>
        <dbReference type="PROSITE" id="PS50011"/>
    </source>
</evidence>
<reference evidence="26" key="2">
    <citation type="journal article" date="2017" name="Nat. Plants">
        <title>The Aegilops tauschii genome reveals multiple impacts of transposons.</title>
        <authorList>
            <person name="Zhao G."/>
            <person name="Zou C."/>
            <person name="Li K."/>
            <person name="Wang K."/>
            <person name="Li T."/>
            <person name="Gao L."/>
            <person name="Zhang X."/>
            <person name="Wang H."/>
            <person name="Yang Z."/>
            <person name="Liu X."/>
            <person name="Jiang W."/>
            <person name="Mao L."/>
            <person name="Kong X."/>
            <person name="Jiao Y."/>
            <person name="Jia J."/>
        </authorList>
    </citation>
    <scope>NUCLEOTIDE SEQUENCE [LARGE SCALE GENOMIC DNA]</scope>
    <source>
        <strain evidence="26">cv. AL8/78</strain>
    </source>
</reference>
<dbReference type="PANTHER" id="PTHR27008">
    <property type="entry name" value="OS04G0122200 PROTEIN"/>
    <property type="match status" value="1"/>
</dbReference>
<evidence type="ECO:0000313" key="25">
    <source>
        <dbReference type="EnsemblPlants" id="AET2Gv21238400.5"/>
    </source>
</evidence>
<feature type="chain" id="PRO_5019291814" description="non-specific serine/threonine protein kinase" evidence="23">
    <location>
        <begin position="21"/>
        <end position="861"/>
    </location>
</feature>
<feature type="transmembrane region" description="Helical" evidence="22">
    <location>
        <begin position="509"/>
        <end position="529"/>
    </location>
</feature>
<dbReference type="Pfam" id="PF13855">
    <property type="entry name" value="LRR_8"/>
    <property type="match status" value="1"/>
</dbReference>
<dbReference type="GO" id="GO:0051606">
    <property type="term" value="P:detection of stimulus"/>
    <property type="evidence" value="ECO:0007669"/>
    <property type="project" value="UniProtKB-ARBA"/>
</dbReference>
<dbReference type="FunFam" id="3.80.10.10:FF:000095">
    <property type="entry name" value="LRR receptor-like serine/threonine-protein kinase GSO1"/>
    <property type="match status" value="1"/>
</dbReference>
<dbReference type="AlphaFoldDB" id="A0A453DH11"/>
<dbReference type="InterPro" id="IPR017441">
    <property type="entry name" value="Protein_kinase_ATP_BS"/>
</dbReference>
<keyword evidence="13" id="KW-0418">Kinase</keyword>
<keyword evidence="4" id="KW-1003">Cell membrane</keyword>
<evidence type="ECO:0000256" key="2">
    <source>
        <dbReference type="ARBA" id="ARBA00008684"/>
    </source>
</evidence>
<dbReference type="GO" id="GO:0004674">
    <property type="term" value="F:protein serine/threonine kinase activity"/>
    <property type="evidence" value="ECO:0007669"/>
    <property type="project" value="UniProtKB-KW"/>
</dbReference>
<dbReference type="EC" id="2.7.11.1" evidence="3"/>
<evidence type="ECO:0000256" key="14">
    <source>
        <dbReference type="ARBA" id="ARBA00022840"/>
    </source>
</evidence>
<keyword evidence="26" id="KW-1185">Reference proteome</keyword>
<evidence type="ECO:0000256" key="21">
    <source>
        <dbReference type="PROSITE-ProRule" id="PRU10141"/>
    </source>
</evidence>
<keyword evidence="8" id="KW-0808">Transferase</keyword>
<dbReference type="InterPro" id="IPR051809">
    <property type="entry name" value="Plant_receptor-like_S/T_kinase"/>
</dbReference>
<dbReference type="PROSITE" id="PS00108">
    <property type="entry name" value="PROTEIN_KINASE_ST"/>
    <property type="match status" value="1"/>
</dbReference>
<reference evidence="25" key="3">
    <citation type="journal article" date="2017" name="Nature">
        <title>Genome sequence of the progenitor of the wheat D genome Aegilops tauschii.</title>
        <authorList>
            <person name="Luo M.C."/>
            <person name="Gu Y.Q."/>
            <person name="Puiu D."/>
            <person name="Wang H."/>
            <person name="Twardziok S.O."/>
            <person name="Deal K.R."/>
            <person name="Huo N."/>
            <person name="Zhu T."/>
            <person name="Wang L."/>
            <person name="Wang Y."/>
            <person name="McGuire P.E."/>
            <person name="Liu S."/>
            <person name="Long H."/>
            <person name="Ramasamy R.K."/>
            <person name="Rodriguez J.C."/>
            <person name="Van S.L."/>
            <person name="Yuan L."/>
            <person name="Wang Z."/>
            <person name="Xia Z."/>
            <person name="Xiao L."/>
            <person name="Anderson O.D."/>
            <person name="Ouyang S."/>
            <person name="Liang Y."/>
            <person name="Zimin A.V."/>
            <person name="Pertea G."/>
            <person name="Qi P."/>
            <person name="Bennetzen J.L."/>
            <person name="Dai X."/>
            <person name="Dawson M.W."/>
            <person name="Muller H.G."/>
            <person name="Kugler K."/>
            <person name="Rivarola-Duarte L."/>
            <person name="Spannagl M."/>
            <person name="Mayer K.F.X."/>
            <person name="Lu F.H."/>
            <person name="Bevan M.W."/>
            <person name="Leroy P."/>
            <person name="Li P."/>
            <person name="You F.M."/>
            <person name="Sun Q."/>
            <person name="Liu Z."/>
            <person name="Lyons E."/>
            <person name="Wicker T."/>
            <person name="Salzberg S.L."/>
            <person name="Devos K.M."/>
            <person name="Dvorak J."/>
        </authorList>
    </citation>
    <scope>NUCLEOTIDE SEQUENCE [LARGE SCALE GENOMIC DNA]</scope>
    <source>
        <strain evidence="25">cv. AL8/78</strain>
    </source>
</reference>
<evidence type="ECO:0000256" key="5">
    <source>
        <dbReference type="ARBA" id="ARBA00022527"/>
    </source>
</evidence>
<dbReference type="InterPro" id="IPR032675">
    <property type="entry name" value="LRR_dom_sf"/>
</dbReference>